<dbReference type="Proteomes" id="UP000233556">
    <property type="component" value="Unassembled WGS sequence"/>
</dbReference>
<evidence type="ECO:0000256" key="22">
    <source>
        <dbReference type="ARBA" id="ARBA00036733"/>
    </source>
</evidence>
<keyword evidence="7 23" id="KW-0812">Transmembrane</keyword>
<comment type="catalytic activity">
    <reaction evidence="20">
        <text>1-(1Z-octadecenyl)-2-(4Z,7Z,10Z,13Z,16Z,19Z-docosahexaenoyl)-sn-glycero-3-phosphoethanolamine + L-serine = 1-(1Z-octadecenyl)-2-(4Z,7Z,10Z,13Z,16Z,19Z-docosahexaenoyl)-sn-glycero-3-phospho-L-serine + ethanolamine</text>
        <dbReference type="Rhea" id="RHEA:41496"/>
        <dbReference type="ChEBI" id="CHEBI:33384"/>
        <dbReference type="ChEBI" id="CHEBI:57603"/>
        <dbReference type="ChEBI" id="CHEBI:78263"/>
        <dbReference type="ChEBI" id="CHEBI:78264"/>
    </reaction>
    <physiologicalReaction direction="left-to-right" evidence="20">
        <dbReference type="Rhea" id="RHEA:41497"/>
    </physiologicalReaction>
</comment>
<dbReference type="UniPathway" id="UPA00948"/>
<reference evidence="26" key="1">
    <citation type="submission" date="2017-11" db="EMBL/GenBank/DDBJ databases">
        <authorList>
            <person name="Lima N.C."/>
            <person name="Parody-Merino A.M."/>
            <person name="Battley P.F."/>
            <person name="Fidler A.E."/>
            <person name="Prosdocimi F."/>
        </authorList>
    </citation>
    <scope>NUCLEOTIDE SEQUENCE [LARGE SCALE GENOMIC DNA]</scope>
</reference>
<evidence type="ECO:0000256" key="14">
    <source>
        <dbReference type="ARBA" id="ARBA00023686"/>
    </source>
</evidence>
<feature type="transmembrane region" description="Helical" evidence="23">
    <location>
        <begin position="126"/>
        <end position="143"/>
    </location>
</feature>
<comment type="pathway">
    <text evidence="2 23">Phospholipid metabolism; phosphatidylserine biosynthesis.</text>
</comment>
<keyword evidence="9 23" id="KW-1133">Transmembrane helix</keyword>
<comment type="catalytic activity">
    <reaction evidence="22">
        <text>1-(1Z-octadecenyl)-2-(5Z,8Z,11Z,14Z- eicosatetraenoyl)-sn-glycero-3-phosphoethanolamine + L-serine = 1-(1Z-octadecenyl)-2-(5Z,8Z,11Z,14Z-eicosatetraenoyl)-sn-glycero-3-phospho-L-serine + ethanolamine</text>
        <dbReference type="Rhea" id="RHEA:41604"/>
        <dbReference type="ChEBI" id="CHEBI:33384"/>
        <dbReference type="ChEBI" id="CHEBI:57603"/>
        <dbReference type="ChEBI" id="CHEBI:78342"/>
        <dbReference type="ChEBI" id="CHEBI:78343"/>
    </reaction>
    <physiologicalReaction direction="left-to-right" evidence="22">
        <dbReference type="Rhea" id="RHEA:41605"/>
    </physiologicalReaction>
</comment>
<dbReference type="PANTHER" id="PTHR15362">
    <property type="entry name" value="PHOSPHATIDYLINOSITOL SYNTHASE"/>
    <property type="match status" value="1"/>
</dbReference>
<evidence type="ECO:0000256" key="5">
    <source>
        <dbReference type="ARBA" id="ARBA00022516"/>
    </source>
</evidence>
<keyword evidence="10 23" id="KW-0443">Lipid metabolism</keyword>
<keyword evidence="5 23" id="KW-0444">Lipid biosynthesis</keyword>
<comment type="catalytic activity">
    <reaction evidence="16">
        <text>1-hexadecanoyl-2-(4Z,7Z,10Z,13Z,16Z,19Z-docosahexaenoyl)-sn-glycero-3-phosphoethanolamine + L-serine = 1-hexadecanoyl-2-(4Z,7Z,10Z,13Z,16Z,19Z-docosahexaenoyl)-sn-glycero-3-phosphoserine + ethanolamine</text>
        <dbReference type="Rhea" id="RHEA:41488"/>
        <dbReference type="ChEBI" id="CHEBI:33384"/>
        <dbReference type="ChEBI" id="CHEBI:57603"/>
        <dbReference type="ChEBI" id="CHEBI:78261"/>
        <dbReference type="ChEBI" id="CHEBI:78262"/>
    </reaction>
    <physiologicalReaction direction="left-to-right" evidence="16">
        <dbReference type="Rhea" id="RHEA:41489"/>
    </physiologicalReaction>
</comment>
<evidence type="ECO:0000313" key="26">
    <source>
        <dbReference type="Proteomes" id="UP000233556"/>
    </source>
</evidence>
<evidence type="ECO:0000256" key="20">
    <source>
        <dbReference type="ARBA" id="ARBA00036623"/>
    </source>
</evidence>
<evidence type="ECO:0000256" key="24">
    <source>
        <dbReference type="SAM" id="MobiDB-lite"/>
    </source>
</evidence>
<evidence type="ECO:0000256" key="2">
    <source>
        <dbReference type="ARBA" id="ARBA00004916"/>
    </source>
</evidence>
<evidence type="ECO:0000256" key="13">
    <source>
        <dbReference type="ARBA" id="ARBA00023264"/>
    </source>
</evidence>
<keyword evidence="26" id="KW-1185">Reference proteome</keyword>
<evidence type="ECO:0000256" key="21">
    <source>
        <dbReference type="ARBA" id="ARBA00036644"/>
    </source>
</evidence>
<keyword evidence="12 23" id="KW-0594">Phospholipid biosynthesis</keyword>
<evidence type="ECO:0000256" key="3">
    <source>
        <dbReference type="ARBA" id="ARBA00005189"/>
    </source>
</evidence>
<keyword evidence="13 23" id="KW-1208">Phospholipid metabolism</keyword>
<evidence type="ECO:0000256" key="10">
    <source>
        <dbReference type="ARBA" id="ARBA00023098"/>
    </source>
</evidence>
<comment type="subcellular location">
    <subcellularLocation>
        <location evidence="1 23">Endoplasmic reticulum membrane</location>
        <topology evidence="1 23">Multi-pass membrane protein</topology>
    </subcellularLocation>
</comment>
<organism evidence="25 26">
    <name type="scientific">Limosa lapponica baueri</name>
    <dbReference type="NCBI Taxonomy" id="1758121"/>
    <lineage>
        <taxon>Eukaryota</taxon>
        <taxon>Metazoa</taxon>
        <taxon>Chordata</taxon>
        <taxon>Craniata</taxon>
        <taxon>Vertebrata</taxon>
        <taxon>Euteleostomi</taxon>
        <taxon>Archelosauria</taxon>
        <taxon>Archosauria</taxon>
        <taxon>Dinosauria</taxon>
        <taxon>Saurischia</taxon>
        <taxon>Theropoda</taxon>
        <taxon>Coelurosauria</taxon>
        <taxon>Aves</taxon>
        <taxon>Neognathae</taxon>
        <taxon>Neoaves</taxon>
        <taxon>Charadriiformes</taxon>
        <taxon>Scolopacidae</taxon>
        <taxon>Limosa</taxon>
    </lineage>
</organism>
<comment type="catalytic activity">
    <reaction evidence="18">
        <text>1-octadecanoyl-2-(5Z,8Z,11Z,14Z)-eicosatetraenoyl-sn-glycero-3-phosphoethanolamine + L-serine = 1-octadecanoyl-2-(5Z,8Z,11Z,14Z)-eicosatetraenoyl-sn-glycero-3-phosphoserine + ethanolamine</text>
        <dbReference type="Rhea" id="RHEA:41500"/>
        <dbReference type="ChEBI" id="CHEBI:33384"/>
        <dbReference type="ChEBI" id="CHEBI:57603"/>
        <dbReference type="ChEBI" id="CHEBI:78268"/>
        <dbReference type="ChEBI" id="CHEBI:78269"/>
    </reaction>
    <physiologicalReaction direction="left-to-right" evidence="18">
        <dbReference type="Rhea" id="RHEA:41501"/>
    </physiologicalReaction>
</comment>
<evidence type="ECO:0000256" key="8">
    <source>
        <dbReference type="ARBA" id="ARBA00022824"/>
    </source>
</evidence>
<keyword evidence="8 23" id="KW-0256">Endoplasmic reticulum</keyword>
<evidence type="ECO:0000256" key="6">
    <source>
        <dbReference type="ARBA" id="ARBA00022679"/>
    </source>
</evidence>
<accession>A0A2I0TEX5</accession>
<sequence>MVTVLVKPRSSLGVCVLASGWSPAPVAEHLQGTQAYWRFWLCVSVVYELFLIFILFQTVQDGRQFMKYIDPHLGVPLPERDYGGNCLIYDPGNETDPFHNIWDKLDGFVPAHFFGWYLKTLMIRDWWMCMIISVMFEFLEYSLEHQLPNFSECWWDHWIMDVILCNGLGIYCGMKTLSWLSLKTYKWQGLWNIPTYKGKMKRIVFQFTPYSWVKFEWKPASSLRRWLAVCGIIFVVRKLVCLSFSLSLQRFVPPTQLCQGKFYKKLGQQAWLVAAITATEFLIVVKYDPYTLTLSLPFYITQCWILGIILVLTWTAWRFFIRDITLRYKEIRRQKQEHKHEKDKCLSNGDGHSSVLEEQNGNKLRERKL</sequence>
<dbReference type="EMBL" id="KZ511384">
    <property type="protein sequence ID" value="PKU32371.1"/>
    <property type="molecule type" value="Genomic_DNA"/>
</dbReference>
<comment type="catalytic activity">
    <reaction evidence="15">
        <text>1-hexadecanoyl-2-(9Z-octadecenoyl)-sn-glycero-3-phosphoethanolamine + L-serine = 1-hexadecanoyl-2-(9Z-octadecenoyl)-sn-glycero-3-phospho-L-serine + ethanolamine</text>
        <dbReference type="Rhea" id="RHEA:41484"/>
        <dbReference type="ChEBI" id="CHEBI:33384"/>
        <dbReference type="ChEBI" id="CHEBI:57603"/>
        <dbReference type="ChEBI" id="CHEBI:73007"/>
        <dbReference type="ChEBI" id="CHEBI:75029"/>
    </reaction>
    <physiologicalReaction direction="left-to-right" evidence="15">
        <dbReference type="Rhea" id="RHEA:41485"/>
    </physiologicalReaction>
</comment>
<comment type="catalytic activity">
    <reaction evidence="19">
        <text>1-octadecanoyl-2-(4Z,7Z,10Z,13Z,16Z,19Z-docosahexaenoyl)-sn-glycero-3-phosphoethanolamine + L-serine = 1-octadecanoyl-2-(4Z,7Z,10Z,13Z,16Z,19Z-docosahexaenoyl)-sn-glycero-3-phosphoserine + ethanolamine</text>
        <dbReference type="Rhea" id="RHEA:41492"/>
        <dbReference type="ChEBI" id="CHEBI:33384"/>
        <dbReference type="ChEBI" id="CHEBI:57603"/>
        <dbReference type="ChEBI" id="CHEBI:78265"/>
        <dbReference type="ChEBI" id="CHEBI:78266"/>
    </reaction>
    <physiologicalReaction direction="left-to-right" evidence="19">
        <dbReference type="Rhea" id="RHEA:41493"/>
    </physiologicalReaction>
</comment>
<evidence type="ECO:0000256" key="4">
    <source>
        <dbReference type="ARBA" id="ARBA00008671"/>
    </source>
</evidence>
<evidence type="ECO:0000256" key="17">
    <source>
        <dbReference type="ARBA" id="ARBA00035875"/>
    </source>
</evidence>
<dbReference type="PANTHER" id="PTHR15362:SF7">
    <property type="entry name" value="PHOSPHATIDYLSERINE SYNTHASE 2"/>
    <property type="match status" value="1"/>
</dbReference>
<name>A0A2I0TEX5_LIMLA</name>
<comment type="caution">
    <text evidence="23">Lacks conserved residue(s) required for the propagation of feature annotation.</text>
</comment>
<dbReference type="GO" id="GO:0005789">
    <property type="term" value="C:endoplasmic reticulum membrane"/>
    <property type="evidence" value="ECO:0007669"/>
    <property type="project" value="UniProtKB-SubCell"/>
</dbReference>
<dbReference type="GO" id="GO:0006659">
    <property type="term" value="P:phosphatidylserine biosynthetic process"/>
    <property type="evidence" value="ECO:0007669"/>
    <property type="project" value="UniProtKB-UniRule"/>
</dbReference>
<comment type="function">
    <text evidence="23">Catalyzes a base-exchange reaction in which the polar head group of phosphatidylethanolamine (PE) is replaced by L-serine.</text>
</comment>
<evidence type="ECO:0000256" key="11">
    <source>
        <dbReference type="ARBA" id="ARBA00023136"/>
    </source>
</evidence>
<evidence type="ECO:0000256" key="7">
    <source>
        <dbReference type="ARBA" id="ARBA00022692"/>
    </source>
</evidence>
<dbReference type="AlphaFoldDB" id="A0A2I0TEX5"/>
<proteinExistence type="inferred from homology"/>
<dbReference type="OrthoDB" id="10265393at2759"/>
<comment type="catalytic activity">
    <reaction evidence="21">
        <text>1-octadecanoyl-2-(9Z-octadecenoyl)-sn-glycero-3-phosphoethanolamine + L-serine = 1-octadecanoyl-2-(9Z-octadecenoyl)-sn-glycero-3-phospho-L-serine + ethanolamine</text>
        <dbReference type="Rhea" id="RHEA:40795"/>
        <dbReference type="ChEBI" id="CHEBI:33384"/>
        <dbReference type="ChEBI" id="CHEBI:57603"/>
        <dbReference type="ChEBI" id="CHEBI:75038"/>
        <dbReference type="ChEBI" id="CHEBI:78260"/>
    </reaction>
    <physiologicalReaction direction="left-to-right" evidence="21">
        <dbReference type="Rhea" id="RHEA:40796"/>
    </physiologicalReaction>
</comment>
<keyword evidence="11 23" id="KW-0472">Membrane</keyword>
<feature type="transmembrane region" description="Helical" evidence="23">
    <location>
        <begin position="37"/>
        <end position="56"/>
    </location>
</feature>
<dbReference type="EC" id="2.7.8.29" evidence="23"/>
<reference evidence="26" key="2">
    <citation type="submission" date="2017-12" db="EMBL/GenBank/DDBJ databases">
        <title>Genome sequence of the Bar-tailed Godwit (Limosa lapponica baueri).</title>
        <authorList>
            <person name="Lima N.C.B."/>
            <person name="Parody-Merino A.M."/>
            <person name="Battley P.F."/>
            <person name="Fidler A.E."/>
            <person name="Prosdocimi F."/>
        </authorList>
    </citation>
    <scope>NUCLEOTIDE SEQUENCE [LARGE SCALE GENOMIC DNA]</scope>
</reference>
<evidence type="ECO:0000256" key="19">
    <source>
        <dbReference type="ARBA" id="ARBA00036428"/>
    </source>
</evidence>
<evidence type="ECO:0000256" key="16">
    <source>
        <dbReference type="ARBA" id="ARBA00035833"/>
    </source>
</evidence>
<gene>
    <name evidence="25" type="ORF">llap_17325</name>
</gene>
<feature type="transmembrane region" description="Helical" evidence="23">
    <location>
        <begin position="226"/>
        <end position="248"/>
    </location>
</feature>
<dbReference type="InterPro" id="IPR004277">
    <property type="entry name" value="PSS"/>
</dbReference>
<comment type="similarity">
    <text evidence="4 23">Belongs to the phosphatidyl serine synthase family.</text>
</comment>
<dbReference type="Pfam" id="PF03034">
    <property type="entry name" value="PSS"/>
    <property type="match status" value="1"/>
</dbReference>
<evidence type="ECO:0000256" key="18">
    <source>
        <dbReference type="ARBA" id="ARBA00035955"/>
    </source>
</evidence>
<feature type="region of interest" description="Disordered" evidence="24">
    <location>
        <begin position="339"/>
        <end position="369"/>
    </location>
</feature>
<dbReference type="GO" id="GO:0106245">
    <property type="term" value="F:L-serine-phosphatidylethanolamine phosphatidyltransferase activity"/>
    <property type="evidence" value="ECO:0007669"/>
    <property type="project" value="UniProtKB-UniRule"/>
</dbReference>
<protein>
    <recommendedName>
        <fullName evidence="23">Phosphatidylserine synthase</fullName>
        <ecNumber evidence="23">2.7.8.29</ecNumber>
    </recommendedName>
    <alternativeName>
        <fullName evidence="23">Serine-exchange enzyme</fullName>
    </alternativeName>
</protein>
<evidence type="ECO:0000256" key="12">
    <source>
        <dbReference type="ARBA" id="ARBA00023209"/>
    </source>
</evidence>
<evidence type="ECO:0000256" key="9">
    <source>
        <dbReference type="ARBA" id="ARBA00022989"/>
    </source>
</evidence>
<feature type="transmembrane region" description="Helical" evidence="23">
    <location>
        <begin position="299"/>
        <end position="320"/>
    </location>
</feature>
<evidence type="ECO:0000256" key="1">
    <source>
        <dbReference type="ARBA" id="ARBA00004477"/>
    </source>
</evidence>
<comment type="pathway">
    <text evidence="3">Lipid metabolism.</text>
</comment>
<comment type="catalytic activity">
    <reaction evidence="14">
        <text>a 1,2-diacyl-sn-glycero-3-phosphoethanolamine + L-serine = a 1,2-diacyl-sn-glycero-3-phospho-L-serine + ethanolamine</text>
        <dbReference type="Rhea" id="RHEA:27606"/>
        <dbReference type="ChEBI" id="CHEBI:33384"/>
        <dbReference type="ChEBI" id="CHEBI:57262"/>
        <dbReference type="ChEBI" id="CHEBI:57603"/>
        <dbReference type="ChEBI" id="CHEBI:64612"/>
        <dbReference type="EC" id="2.7.8.29"/>
    </reaction>
    <physiologicalReaction direction="left-to-right" evidence="14">
        <dbReference type="Rhea" id="RHEA:27607"/>
    </physiologicalReaction>
</comment>
<keyword evidence="6 23" id="KW-0808">Transferase</keyword>
<comment type="catalytic activity">
    <reaction evidence="17">
        <text>1-(1Z-octadecenyl)-2-(9Z-octadecenoyl)-sn-glycero-3-phosphoethanolamine + L-serine = 1-(1Z-octadecenyl)-2-(9Z-octadecenoyl)-sn-glycero-3-phospho-L-serine + ethanolamine</text>
        <dbReference type="Rhea" id="RHEA:41600"/>
        <dbReference type="ChEBI" id="CHEBI:33384"/>
        <dbReference type="ChEBI" id="CHEBI:57603"/>
        <dbReference type="ChEBI" id="CHEBI:78340"/>
        <dbReference type="ChEBI" id="CHEBI:78341"/>
    </reaction>
    <physiologicalReaction direction="left-to-right" evidence="17">
        <dbReference type="Rhea" id="RHEA:41601"/>
    </physiologicalReaction>
</comment>
<evidence type="ECO:0000256" key="15">
    <source>
        <dbReference type="ARBA" id="ARBA00035767"/>
    </source>
</evidence>
<evidence type="ECO:0000256" key="23">
    <source>
        <dbReference type="RuleBase" id="RU368094"/>
    </source>
</evidence>
<evidence type="ECO:0000313" key="25">
    <source>
        <dbReference type="EMBL" id="PKU32371.1"/>
    </source>
</evidence>